<comment type="caution">
    <text evidence="1">The sequence shown here is derived from an EMBL/GenBank/DDBJ whole genome shotgun (WGS) entry which is preliminary data.</text>
</comment>
<evidence type="ECO:0000313" key="2">
    <source>
        <dbReference type="Proteomes" id="UP001172155"/>
    </source>
</evidence>
<name>A0AA40F3U8_9PEZI</name>
<proteinExistence type="predicted"/>
<dbReference type="AlphaFoldDB" id="A0AA40F3U8"/>
<protein>
    <submittedName>
        <fullName evidence="1">Uncharacterized protein</fullName>
    </submittedName>
</protein>
<keyword evidence="2" id="KW-1185">Reference proteome</keyword>
<organism evidence="1 2">
    <name type="scientific">Schizothecium vesticola</name>
    <dbReference type="NCBI Taxonomy" id="314040"/>
    <lineage>
        <taxon>Eukaryota</taxon>
        <taxon>Fungi</taxon>
        <taxon>Dikarya</taxon>
        <taxon>Ascomycota</taxon>
        <taxon>Pezizomycotina</taxon>
        <taxon>Sordariomycetes</taxon>
        <taxon>Sordariomycetidae</taxon>
        <taxon>Sordariales</taxon>
        <taxon>Schizotheciaceae</taxon>
        <taxon>Schizothecium</taxon>
    </lineage>
</organism>
<evidence type="ECO:0000313" key="1">
    <source>
        <dbReference type="EMBL" id="KAK0750581.1"/>
    </source>
</evidence>
<gene>
    <name evidence="1" type="ORF">B0T18DRAFT_446157</name>
</gene>
<accession>A0AA40F3U8</accession>
<sequence>MSQLTTSPGPCASPSCAVTGRANMEYWASKAFSRYTTTGTVTVLKIINTVSNKTRFSTKYADDQIPPGFTPPPTNAAGTRTAPLTYTFSGTTHTTTITYPTPHLHLPPSYLLTGSYPLSGLCVLNANRTVPLPYLQPPWSFSPSSKWDLTPHLDPSDPLGWGYVWDDPETRLGLEMGITEVLDLFPDDDPELPHAVVRGCVAGNLPQPFGHSGPASLAHEQGFYTR</sequence>
<dbReference type="EMBL" id="JAUKUD010000003">
    <property type="protein sequence ID" value="KAK0750581.1"/>
    <property type="molecule type" value="Genomic_DNA"/>
</dbReference>
<reference evidence="1" key="1">
    <citation type="submission" date="2023-06" db="EMBL/GenBank/DDBJ databases">
        <title>Genome-scale phylogeny and comparative genomics of the fungal order Sordariales.</title>
        <authorList>
            <consortium name="Lawrence Berkeley National Laboratory"/>
            <person name="Hensen N."/>
            <person name="Bonometti L."/>
            <person name="Westerberg I."/>
            <person name="Brannstrom I.O."/>
            <person name="Guillou S."/>
            <person name="Cros-Aarteil S."/>
            <person name="Calhoun S."/>
            <person name="Haridas S."/>
            <person name="Kuo A."/>
            <person name="Mondo S."/>
            <person name="Pangilinan J."/>
            <person name="Riley R."/>
            <person name="LaButti K."/>
            <person name="Andreopoulos B."/>
            <person name="Lipzen A."/>
            <person name="Chen C."/>
            <person name="Yanf M."/>
            <person name="Daum C."/>
            <person name="Ng V."/>
            <person name="Clum A."/>
            <person name="Steindorff A."/>
            <person name="Ohm R."/>
            <person name="Martin F."/>
            <person name="Silar P."/>
            <person name="Natvig D."/>
            <person name="Lalanne C."/>
            <person name="Gautier V."/>
            <person name="Ament-velasquez S.L."/>
            <person name="Kruys A."/>
            <person name="Hutchinson M.I."/>
            <person name="Powell A.J."/>
            <person name="Barry K."/>
            <person name="Miller A.N."/>
            <person name="Grigoriev I.V."/>
            <person name="Debuchy R."/>
            <person name="Gladieux P."/>
            <person name="Thoren M.H."/>
            <person name="Johannesson H."/>
        </authorList>
    </citation>
    <scope>NUCLEOTIDE SEQUENCE</scope>
    <source>
        <strain evidence="1">SMH3187-1</strain>
    </source>
</reference>
<dbReference type="Proteomes" id="UP001172155">
    <property type="component" value="Unassembled WGS sequence"/>
</dbReference>